<sequence length="50" mass="5109">MARVAGRSIAMSWFAGVVCAAIIGALVWLSLPILPVLAAFAGDALRTALP</sequence>
<name>A0ABY4J6P5_9MICO</name>
<keyword evidence="1" id="KW-1133">Transmembrane helix</keyword>
<organism evidence="2 3">
    <name type="scientific">Microbacterium aurugineum</name>
    <dbReference type="NCBI Taxonomy" id="2851642"/>
    <lineage>
        <taxon>Bacteria</taxon>
        <taxon>Bacillati</taxon>
        <taxon>Actinomycetota</taxon>
        <taxon>Actinomycetes</taxon>
        <taxon>Micrococcales</taxon>
        <taxon>Microbacteriaceae</taxon>
        <taxon>Microbacterium</taxon>
    </lineage>
</organism>
<evidence type="ECO:0000313" key="2">
    <source>
        <dbReference type="EMBL" id="UPL19646.1"/>
    </source>
</evidence>
<dbReference type="RefSeq" id="WP_153242816.1">
    <property type="nucleotide sequence ID" value="NZ_CP078078.1"/>
</dbReference>
<reference evidence="2 3" key="1">
    <citation type="submission" date="2021-06" db="EMBL/GenBank/DDBJ databases">
        <title>Genome-based taxonomic framework of Microbacterium strains isolated from marine environment, the description of four new species and reclassification of four preexisting species.</title>
        <authorList>
            <person name="Lee S.D."/>
            <person name="Kim S.-M."/>
            <person name="Byeon Y.-S."/>
            <person name="Yang H.L."/>
            <person name="Kim I.S."/>
        </authorList>
    </citation>
    <scope>NUCLEOTIDE SEQUENCE [LARGE SCALE GENOMIC DNA]</scope>
    <source>
        <strain evidence="2 3">KSW4-10</strain>
    </source>
</reference>
<keyword evidence="1" id="KW-0472">Membrane</keyword>
<proteinExistence type="predicted"/>
<evidence type="ECO:0000313" key="3">
    <source>
        <dbReference type="Proteomes" id="UP000830631"/>
    </source>
</evidence>
<dbReference type="Proteomes" id="UP000830631">
    <property type="component" value="Chromosome"/>
</dbReference>
<feature type="transmembrane region" description="Helical" evidence="1">
    <location>
        <begin position="12"/>
        <end position="41"/>
    </location>
</feature>
<accession>A0ABY4J6P5</accession>
<keyword evidence="1" id="KW-0812">Transmembrane</keyword>
<dbReference type="EMBL" id="CP078078">
    <property type="protein sequence ID" value="UPL19646.1"/>
    <property type="molecule type" value="Genomic_DNA"/>
</dbReference>
<evidence type="ECO:0000256" key="1">
    <source>
        <dbReference type="SAM" id="Phobius"/>
    </source>
</evidence>
<evidence type="ECO:0008006" key="4">
    <source>
        <dbReference type="Google" id="ProtNLM"/>
    </source>
</evidence>
<protein>
    <recommendedName>
        <fullName evidence="4">AI-2E family transporter</fullName>
    </recommendedName>
</protein>
<keyword evidence="3" id="KW-1185">Reference proteome</keyword>
<gene>
    <name evidence="2" type="ORF">KV397_03455</name>
</gene>